<gene>
    <name evidence="2" type="ORF">EMQ_2177</name>
</gene>
<accession>A0AB33IFJ1</accession>
<dbReference type="EMBL" id="AP023410">
    <property type="protein sequence ID" value="BCK76571.1"/>
    <property type="molecule type" value="Genomic_DNA"/>
</dbReference>
<dbReference type="Proteomes" id="UP000516424">
    <property type="component" value="Chromosome"/>
</dbReference>
<proteinExistence type="predicted"/>
<feature type="region of interest" description="Disordered" evidence="1">
    <location>
        <begin position="12"/>
        <end position="52"/>
    </location>
</feature>
<reference evidence="2 3" key="1">
    <citation type="journal article" date="2011" name="Microbiology">
        <title>Transcriptome response to different carbon sources in Acetobacter aceti.</title>
        <authorList>
            <person name="Sakurai K."/>
            <person name="Arai H."/>
            <person name="Ishii M."/>
            <person name="Igarashi Y."/>
        </authorList>
    </citation>
    <scope>NUCLEOTIDE SEQUENCE [LARGE SCALE GENOMIC DNA]</scope>
    <source>
        <strain evidence="2 3">NBRC 14818</strain>
    </source>
</reference>
<dbReference type="AlphaFoldDB" id="A0AB33IFJ1"/>
<evidence type="ECO:0000256" key="1">
    <source>
        <dbReference type="SAM" id="MobiDB-lite"/>
    </source>
</evidence>
<protein>
    <recommendedName>
        <fullName evidence="4">Transposase</fullName>
    </recommendedName>
</protein>
<organism evidence="2 3">
    <name type="scientific">Acetobacter aceti NBRC 14818</name>
    <dbReference type="NCBI Taxonomy" id="887700"/>
    <lineage>
        <taxon>Bacteria</taxon>
        <taxon>Pseudomonadati</taxon>
        <taxon>Pseudomonadota</taxon>
        <taxon>Alphaproteobacteria</taxon>
        <taxon>Acetobacterales</taxon>
        <taxon>Acetobacteraceae</taxon>
        <taxon>Acetobacter</taxon>
        <taxon>Acetobacter subgen. Acetobacter</taxon>
    </lineage>
</organism>
<evidence type="ECO:0000313" key="2">
    <source>
        <dbReference type="EMBL" id="BCK76571.1"/>
    </source>
</evidence>
<evidence type="ECO:0000313" key="3">
    <source>
        <dbReference type="Proteomes" id="UP000516424"/>
    </source>
</evidence>
<keyword evidence="3" id="KW-1185">Reference proteome</keyword>
<evidence type="ECO:0008006" key="4">
    <source>
        <dbReference type="Google" id="ProtNLM"/>
    </source>
</evidence>
<sequence length="121" mass="14119">MGTDVKDLIAQETSHHRHGKQRGHILIQDGDTRPDTKQQYGYENNEPGRKQNNTPVLSLIKIHLIIREKTVMVTRMSFIKKKGGRVFSMPKTFVNIIFTDIKEQNTKDKSQTINQFEIMYF</sequence>
<name>A0AB33IFJ1_ACEAC</name>